<dbReference type="GO" id="GO:0030638">
    <property type="term" value="P:polyketide metabolic process"/>
    <property type="evidence" value="ECO:0007669"/>
    <property type="project" value="InterPro"/>
</dbReference>
<proteinExistence type="predicted"/>
<sequence length="160" mass="17391">MTIREEPTAPHSREQMRALYDRWSRMWRGDFRHAEDILAPGFLVHQARPDGSDSEAVTGPARLLPEIEQTMAAFGGIAITVDLGPIIDGDVIAARWTMRATYAGGIPHATAPVGTEISFSGHDILRVADGRFVEYWTCTDILDGLAQLGAVSGPNGPARH</sequence>
<dbReference type="Pfam" id="PF07366">
    <property type="entry name" value="SnoaL"/>
    <property type="match status" value="1"/>
</dbReference>
<dbReference type="InterPro" id="IPR032710">
    <property type="entry name" value="NTF2-like_dom_sf"/>
</dbReference>
<dbReference type="RefSeq" id="WP_150484764.1">
    <property type="nucleotide sequence ID" value="NZ_BMTB01000016.1"/>
</dbReference>
<gene>
    <name evidence="1" type="ORF">CP976_40185</name>
</gene>
<organism evidence="1 2">
    <name type="scientific">Streptomyces coeruleorubidus</name>
    <dbReference type="NCBI Taxonomy" id="116188"/>
    <lineage>
        <taxon>Bacteria</taxon>
        <taxon>Bacillati</taxon>
        <taxon>Actinomycetota</taxon>
        <taxon>Actinomycetes</taxon>
        <taxon>Kitasatosporales</taxon>
        <taxon>Streptomycetaceae</taxon>
        <taxon>Streptomyces</taxon>
    </lineage>
</organism>
<evidence type="ECO:0008006" key="3">
    <source>
        <dbReference type="Google" id="ProtNLM"/>
    </source>
</evidence>
<evidence type="ECO:0000313" key="2">
    <source>
        <dbReference type="Proteomes" id="UP000326598"/>
    </source>
</evidence>
<dbReference type="InterPro" id="IPR009959">
    <property type="entry name" value="Cyclase_SnoaL-like"/>
</dbReference>
<accession>A0A5J6ICD3</accession>
<name>A0A5J6ICD3_STRC4</name>
<reference evidence="1 2" key="1">
    <citation type="submission" date="2017-09" db="EMBL/GenBank/DDBJ databases">
        <authorList>
            <person name="Lee N."/>
            <person name="Cho B.-K."/>
        </authorList>
    </citation>
    <scope>NUCLEOTIDE SEQUENCE [LARGE SCALE GENOMIC DNA]</scope>
    <source>
        <strain evidence="1 2">ATCC 13740</strain>
    </source>
</reference>
<dbReference type="EMBL" id="CP023694">
    <property type="protein sequence ID" value="QEV29708.1"/>
    <property type="molecule type" value="Genomic_DNA"/>
</dbReference>
<evidence type="ECO:0000313" key="1">
    <source>
        <dbReference type="EMBL" id="QEV29708.1"/>
    </source>
</evidence>
<dbReference type="GeneID" id="91422252"/>
<protein>
    <recommendedName>
        <fullName evidence="3">Ester cyclase</fullName>
    </recommendedName>
</protein>
<dbReference type="SUPFAM" id="SSF54427">
    <property type="entry name" value="NTF2-like"/>
    <property type="match status" value="1"/>
</dbReference>
<dbReference type="KEGG" id="scoe:CP976_40185"/>
<dbReference type="Proteomes" id="UP000326598">
    <property type="component" value="Chromosome"/>
</dbReference>
<dbReference type="AlphaFoldDB" id="A0A5J6ICD3"/>
<dbReference type="Gene3D" id="3.10.450.50">
    <property type="match status" value="1"/>
</dbReference>